<organism evidence="1 2">
    <name type="scientific">Billgrantia endophytica</name>
    <dbReference type="NCBI Taxonomy" id="2033802"/>
    <lineage>
        <taxon>Bacteria</taxon>
        <taxon>Pseudomonadati</taxon>
        <taxon>Pseudomonadota</taxon>
        <taxon>Gammaproteobacteria</taxon>
        <taxon>Oceanospirillales</taxon>
        <taxon>Halomonadaceae</taxon>
        <taxon>Billgrantia</taxon>
    </lineage>
</organism>
<dbReference type="EMBL" id="PNRF01000021">
    <property type="protein sequence ID" value="PMR75210.1"/>
    <property type="molecule type" value="Genomic_DNA"/>
</dbReference>
<dbReference type="AlphaFoldDB" id="A0A2N7U458"/>
<reference evidence="1 2" key="1">
    <citation type="submission" date="2018-01" db="EMBL/GenBank/DDBJ databases">
        <title>Halomonas endophytica sp. nov., isolated from storage liquid in the stems of Populus euphratica.</title>
        <authorList>
            <person name="Chen C."/>
        </authorList>
    </citation>
    <scope>NUCLEOTIDE SEQUENCE [LARGE SCALE GENOMIC DNA]</scope>
    <source>
        <strain evidence="1 2">MC28</strain>
    </source>
</reference>
<comment type="caution">
    <text evidence="1">The sequence shown here is derived from an EMBL/GenBank/DDBJ whole genome shotgun (WGS) entry which is preliminary data.</text>
</comment>
<keyword evidence="2" id="KW-1185">Reference proteome</keyword>
<accession>A0A2N7U458</accession>
<proteinExistence type="predicted"/>
<dbReference type="OrthoDB" id="5786500at2"/>
<evidence type="ECO:0000313" key="2">
    <source>
        <dbReference type="Proteomes" id="UP000235803"/>
    </source>
</evidence>
<sequence>MFAGFCLLGLTACGGNGDAATEVTLSVLAANPAAHDGALVATEGVVRHFDDPLHYWIEDEDLNRVEVFPREEIAPHLGDMVRVIGNFEYSVTEGRRLTLESVDPLNAAD</sequence>
<evidence type="ECO:0000313" key="1">
    <source>
        <dbReference type="EMBL" id="PMR75210.1"/>
    </source>
</evidence>
<gene>
    <name evidence="1" type="ORF">C1H69_10855</name>
</gene>
<protein>
    <submittedName>
        <fullName evidence="1">Glucose-inhibited division protein B</fullName>
    </submittedName>
</protein>
<dbReference type="Proteomes" id="UP000235803">
    <property type="component" value="Unassembled WGS sequence"/>
</dbReference>
<name>A0A2N7U458_9GAMM</name>